<evidence type="ECO:0000313" key="1">
    <source>
        <dbReference type="EMBL" id="GAA0741802.1"/>
    </source>
</evidence>
<dbReference type="Proteomes" id="UP001501510">
    <property type="component" value="Unassembled WGS sequence"/>
</dbReference>
<proteinExistence type="predicted"/>
<sequence>MQISTIIYFCNCYLIMLDYEEELKDIICDFKRKEIVEKVIMLKKECGEILGINDKERIEQMNRIMVECLDLDIGVGEMKNILEYVYENV</sequence>
<comment type="caution">
    <text evidence="1">The sequence shown here is derived from an EMBL/GenBank/DDBJ whole genome shotgun (WGS) entry which is preliminary data.</text>
</comment>
<reference evidence="2" key="1">
    <citation type="journal article" date="2019" name="Int. J. Syst. Evol. Microbiol.">
        <title>The Global Catalogue of Microorganisms (GCM) 10K type strain sequencing project: providing services to taxonomists for standard genome sequencing and annotation.</title>
        <authorList>
            <consortium name="The Broad Institute Genomics Platform"/>
            <consortium name="The Broad Institute Genome Sequencing Center for Infectious Disease"/>
            <person name="Wu L."/>
            <person name="Ma J."/>
        </authorList>
    </citation>
    <scope>NUCLEOTIDE SEQUENCE [LARGE SCALE GENOMIC DNA]</scope>
    <source>
        <strain evidence="2">JCM 1407</strain>
    </source>
</reference>
<gene>
    <name evidence="1" type="ORF">GCM10008906_23470</name>
</gene>
<protein>
    <submittedName>
        <fullName evidence="1">Uncharacterized protein</fullName>
    </submittedName>
</protein>
<keyword evidence="2" id="KW-1185">Reference proteome</keyword>
<organism evidence="1 2">
    <name type="scientific">Clostridium oceanicum</name>
    <dbReference type="NCBI Taxonomy" id="1543"/>
    <lineage>
        <taxon>Bacteria</taxon>
        <taxon>Bacillati</taxon>
        <taxon>Bacillota</taxon>
        <taxon>Clostridia</taxon>
        <taxon>Eubacteriales</taxon>
        <taxon>Clostridiaceae</taxon>
        <taxon>Clostridium</taxon>
    </lineage>
</organism>
<dbReference type="RefSeq" id="WP_343761798.1">
    <property type="nucleotide sequence ID" value="NZ_BAAACG010000010.1"/>
</dbReference>
<evidence type="ECO:0000313" key="2">
    <source>
        <dbReference type="Proteomes" id="UP001501510"/>
    </source>
</evidence>
<dbReference type="EMBL" id="BAAACG010000010">
    <property type="protein sequence ID" value="GAA0741802.1"/>
    <property type="molecule type" value="Genomic_DNA"/>
</dbReference>
<accession>A0ABP3UWV4</accession>
<name>A0ABP3UWV4_9CLOT</name>